<keyword evidence="4" id="KW-1185">Reference proteome</keyword>
<proteinExistence type="predicted"/>
<feature type="signal peptide" evidence="1">
    <location>
        <begin position="1"/>
        <end position="32"/>
    </location>
</feature>
<evidence type="ECO:0000259" key="2">
    <source>
        <dbReference type="PROSITE" id="PS50927"/>
    </source>
</evidence>
<comment type="caution">
    <text evidence="3">The sequence shown here is derived from an EMBL/GenBank/DDBJ whole genome shotgun (WGS) entry which is preliminary data.</text>
</comment>
<evidence type="ECO:0000313" key="3">
    <source>
        <dbReference type="EMBL" id="KGN37711.1"/>
    </source>
</evidence>
<sequence length="280" mass="30334">MSRIRSRVAAAALTTLVSLASALTLTTSPAAAAGTSLPACNKITAHTTNDRLVNGNYSLIVTSDMLQIEEREWMNGPNGPDYWTTHTWFRDDPTGRYQSNTDKTYLALYCNGDLALRRANGYLLWHSNTANRGIVKATISQWGNLLLQNASGGVVWQSGTSRIGIPSGAILTSGSKLINRFGDQQGRPVQTLTMQADGNLVHRSGSTVKWQTNTRVPGSVAGLSPTARLFVRSPSGQLLWVSPCRAGTTYSTLWLGNEDLTTTDWSGGKITHIWSNLYGC</sequence>
<dbReference type="AlphaFoldDB" id="A0A0A0JQ31"/>
<evidence type="ECO:0000256" key="1">
    <source>
        <dbReference type="SAM" id="SignalP"/>
    </source>
</evidence>
<dbReference type="InterPro" id="IPR036426">
    <property type="entry name" value="Bulb-type_lectin_dom_sf"/>
</dbReference>
<dbReference type="SUPFAM" id="SSF51110">
    <property type="entry name" value="alpha-D-mannose-specific plant lectins"/>
    <property type="match status" value="2"/>
</dbReference>
<dbReference type="EMBL" id="AVPK01000004">
    <property type="protein sequence ID" value="KGN37711.1"/>
    <property type="molecule type" value="Genomic_DNA"/>
</dbReference>
<dbReference type="RefSeq" id="WP_035904119.1">
    <property type="nucleotide sequence ID" value="NZ_AVPK01000004.1"/>
</dbReference>
<organism evidence="3 4">
    <name type="scientific">Knoellia subterranea KCTC 19937</name>
    <dbReference type="NCBI Taxonomy" id="1385521"/>
    <lineage>
        <taxon>Bacteria</taxon>
        <taxon>Bacillati</taxon>
        <taxon>Actinomycetota</taxon>
        <taxon>Actinomycetes</taxon>
        <taxon>Micrococcales</taxon>
        <taxon>Intrasporangiaceae</taxon>
        <taxon>Knoellia</taxon>
    </lineage>
</organism>
<name>A0A0A0JQ31_9MICO</name>
<gene>
    <name evidence="3" type="ORF">N803_11680</name>
</gene>
<dbReference type="PROSITE" id="PS50927">
    <property type="entry name" value="BULB_LECTIN"/>
    <property type="match status" value="1"/>
</dbReference>
<feature type="domain" description="Bulb-type lectin" evidence="2">
    <location>
        <begin position="28"/>
        <end position="160"/>
    </location>
</feature>
<reference evidence="3 4" key="1">
    <citation type="submission" date="2013-08" db="EMBL/GenBank/DDBJ databases">
        <title>The genome sequence of Knoellia subterranea.</title>
        <authorList>
            <person name="Zhu W."/>
            <person name="Wang G."/>
        </authorList>
    </citation>
    <scope>NUCLEOTIDE SEQUENCE [LARGE SCALE GENOMIC DNA]</scope>
    <source>
        <strain evidence="3 4">KCTC 19937</strain>
    </source>
</reference>
<dbReference type="Gene3D" id="2.90.10.10">
    <property type="entry name" value="Bulb-type lectin domain"/>
    <property type="match status" value="2"/>
</dbReference>
<dbReference type="OrthoDB" id="516973at2"/>
<accession>A0A0A0JQ31</accession>
<protein>
    <recommendedName>
        <fullName evidence="2">Bulb-type lectin domain-containing protein</fullName>
    </recommendedName>
</protein>
<dbReference type="STRING" id="1385521.N803_11680"/>
<keyword evidence="1" id="KW-0732">Signal</keyword>
<evidence type="ECO:0000313" key="4">
    <source>
        <dbReference type="Proteomes" id="UP000030011"/>
    </source>
</evidence>
<dbReference type="Proteomes" id="UP000030011">
    <property type="component" value="Unassembled WGS sequence"/>
</dbReference>
<dbReference type="InterPro" id="IPR001480">
    <property type="entry name" value="Bulb-type_lectin_dom"/>
</dbReference>
<feature type="chain" id="PRO_5001964479" description="Bulb-type lectin domain-containing protein" evidence="1">
    <location>
        <begin position="33"/>
        <end position="280"/>
    </location>
</feature>